<dbReference type="SUPFAM" id="SSF51735">
    <property type="entry name" value="NAD(P)-binding Rossmann-fold domains"/>
    <property type="match status" value="1"/>
</dbReference>
<feature type="signal peptide" evidence="4">
    <location>
        <begin position="1"/>
        <end position="20"/>
    </location>
</feature>
<evidence type="ECO:0000256" key="4">
    <source>
        <dbReference type="SAM" id="SignalP"/>
    </source>
</evidence>
<dbReference type="STRING" id="39966.A0A369JGS0"/>
<organism evidence="5 6">
    <name type="scientific">Hypsizygus marmoreus</name>
    <name type="common">White beech mushroom</name>
    <name type="synonym">Agaricus marmoreus</name>
    <dbReference type="NCBI Taxonomy" id="39966"/>
    <lineage>
        <taxon>Eukaryota</taxon>
        <taxon>Fungi</taxon>
        <taxon>Dikarya</taxon>
        <taxon>Basidiomycota</taxon>
        <taxon>Agaricomycotina</taxon>
        <taxon>Agaricomycetes</taxon>
        <taxon>Agaricomycetidae</taxon>
        <taxon>Agaricales</taxon>
        <taxon>Tricholomatineae</taxon>
        <taxon>Lyophyllaceae</taxon>
        <taxon>Hypsizygus</taxon>
    </lineage>
</organism>
<dbReference type="FunCoup" id="A0A369JGS0">
    <property type="interactions" value="147"/>
</dbReference>
<dbReference type="Proteomes" id="UP000076154">
    <property type="component" value="Unassembled WGS sequence"/>
</dbReference>
<evidence type="ECO:0000256" key="2">
    <source>
        <dbReference type="ARBA" id="ARBA00022857"/>
    </source>
</evidence>
<protein>
    <recommendedName>
        <fullName evidence="7">NAD(P)-binding protein</fullName>
    </recommendedName>
</protein>
<dbReference type="PRINTS" id="PR00081">
    <property type="entry name" value="GDHRDH"/>
</dbReference>
<dbReference type="Gene3D" id="3.40.50.720">
    <property type="entry name" value="NAD(P)-binding Rossmann-like Domain"/>
    <property type="match status" value="1"/>
</dbReference>
<dbReference type="PANTHER" id="PTHR24320">
    <property type="entry name" value="RETINOL DEHYDROGENASE"/>
    <property type="match status" value="1"/>
</dbReference>
<evidence type="ECO:0000313" key="5">
    <source>
        <dbReference type="EMBL" id="RDB18016.1"/>
    </source>
</evidence>
<sequence length="329" mass="36355">MIRSLADILAIGFLPFLAQAYFVGSPRWTPDDMPDQSGRIIIITGGNAGVGKECAKALLKRNAKVYLACRNQQKAEETINELRELTGNAAQYLHLDLADLKSVEAAVTDFTSKETRLDALMNNGGVMLCPMELNANGYDLQIHTNVLGHFYFTKLLLPVLLATAAEATSPKDKPRIINVSSSGHYLARSNPLDFNSFKCGPVRSKYSPSDMYTQSKFANIVFNNELAHRYGDKGLVCTAVNPGNLKTDLNRYVNTFYHRFALGCLQLYPASRGAITQLWAATAPEAAELNGKYLIPLARVGSPRADTQDPKLGKDLWEWMEEQVSSIHH</sequence>
<dbReference type="GO" id="GO:0016491">
    <property type="term" value="F:oxidoreductase activity"/>
    <property type="evidence" value="ECO:0007669"/>
    <property type="project" value="UniProtKB-KW"/>
</dbReference>
<dbReference type="AlphaFoldDB" id="A0A369JGS0"/>
<feature type="chain" id="PRO_5016820305" description="NAD(P)-binding protein" evidence="4">
    <location>
        <begin position="21"/>
        <end position="329"/>
    </location>
</feature>
<dbReference type="PANTHER" id="PTHR24320:SF282">
    <property type="entry name" value="WW DOMAIN-CONTAINING OXIDOREDUCTASE"/>
    <property type="match status" value="1"/>
</dbReference>
<keyword evidence="3" id="KW-0560">Oxidoreductase</keyword>
<keyword evidence="6" id="KW-1185">Reference proteome</keyword>
<comment type="caution">
    <text evidence="5">The sequence shown here is derived from an EMBL/GenBank/DDBJ whole genome shotgun (WGS) entry which is preliminary data.</text>
</comment>
<proteinExistence type="inferred from homology"/>
<dbReference type="EMBL" id="LUEZ02000107">
    <property type="protein sequence ID" value="RDB18016.1"/>
    <property type="molecule type" value="Genomic_DNA"/>
</dbReference>
<name>A0A369JGS0_HYPMA</name>
<evidence type="ECO:0000313" key="6">
    <source>
        <dbReference type="Proteomes" id="UP000076154"/>
    </source>
</evidence>
<keyword evidence="2" id="KW-0521">NADP</keyword>
<comment type="similarity">
    <text evidence="1">Belongs to the short-chain dehydrogenases/reductases (SDR) family.</text>
</comment>
<accession>A0A369JGS0</accession>
<dbReference type="InParanoid" id="A0A369JGS0"/>
<dbReference type="Pfam" id="PF00106">
    <property type="entry name" value="adh_short"/>
    <property type="match status" value="1"/>
</dbReference>
<reference evidence="5" key="1">
    <citation type="submission" date="2018-04" db="EMBL/GenBank/DDBJ databases">
        <title>Whole genome sequencing of Hypsizygus marmoreus.</title>
        <authorList>
            <person name="Choi I.-G."/>
            <person name="Min B."/>
            <person name="Kim J.-G."/>
            <person name="Kim S."/>
            <person name="Oh Y.-L."/>
            <person name="Kong W.-S."/>
            <person name="Park H."/>
            <person name="Jeong J."/>
            <person name="Song E.-S."/>
        </authorList>
    </citation>
    <scope>NUCLEOTIDE SEQUENCE [LARGE SCALE GENOMIC DNA]</scope>
    <source>
        <strain evidence="5">51987-8</strain>
    </source>
</reference>
<dbReference type="InterPro" id="IPR002347">
    <property type="entry name" value="SDR_fam"/>
</dbReference>
<dbReference type="OrthoDB" id="191139at2759"/>
<dbReference type="CDD" id="cd05327">
    <property type="entry name" value="retinol-DH_like_SDR_c_like"/>
    <property type="match status" value="1"/>
</dbReference>
<evidence type="ECO:0000256" key="3">
    <source>
        <dbReference type="ARBA" id="ARBA00023002"/>
    </source>
</evidence>
<gene>
    <name evidence="5" type="ORF">Hypma_000850</name>
</gene>
<evidence type="ECO:0000256" key="1">
    <source>
        <dbReference type="ARBA" id="ARBA00006484"/>
    </source>
</evidence>
<evidence type="ECO:0008006" key="7">
    <source>
        <dbReference type="Google" id="ProtNLM"/>
    </source>
</evidence>
<keyword evidence="4" id="KW-0732">Signal</keyword>
<dbReference type="InterPro" id="IPR036291">
    <property type="entry name" value="NAD(P)-bd_dom_sf"/>
</dbReference>